<organism evidence="1 2">
    <name type="scientific">Bacillus cytotoxicus</name>
    <dbReference type="NCBI Taxonomy" id="580165"/>
    <lineage>
        <taxon>Bacteria</taxon>
        <taxon>Bacillati</taxon>
        <taxon>Bacillota</taxon>
        <taxon>Bacilli</taxon>
        <taxon>Bacillales</taxon>
        <taxon>Bacillaceae</taxon>
        <taxon>Bacillus</taxon>
        <taxon>Bacillus cereus group</taxon>
    </lineage>
</organism>
<name>A0AAX2CCZ9_9BACI</name>
<dbReference type="Proteomes" id="UP000242164">
    <property type="component" value="Unassembled WGS sequence"/>
</dbReference>
<evidence type="ECO:0000313" key="2">
    <source>
        <dbReference type="Proteomes" id="UP000242164"/>
    </source>
</evidence>
<protein>
    <submittedName>
        <fullName evidence="1">Uncharacterized protein</fullName>
    </submittedName>
</protein>
<comment type="caution">
    <text evidence="1">The sequence shown here is derived from an EMBL/GenBank/DDBJ whole genome shotgun (WGS) entry which is preliminary data.</text>
</comment>
<dbReference type="AlphaFoldDB" id="A0AAX2CCZ9"/>
<accession>A0AAX2CCZ9</accession>
<evidence type="ECO:0000313" key="1">
    <source>
        <dbReference type="EMBL" id="SCL85333.1"/>
    </source>
</evidence>
<gene>
    <name evidence="1" type="ORF">BCB44BAC_00725</name>
</gene>
<dbReference type="EMBL" id="FMIK01000017">
    <property type="protein sequence ID" value="SCL85333.1"/>
    <property type="molecule type" value="Genomic_DNA"/>
</dbReference>
<sequence length="26" mass="3071">MHMESVVENKGVVFSYDGKMVHRKYV</sequence>
<proteinExistence type="predicted"/>
<reference evidence="1 2" key="1">
    <citation type="submission" date="2016-08" db="EMBL/GenBank/DDBJ databases">
        <authorList>
            <person name="Loux V."/>
            <person name="Rue O."/>
        </authorList>
    </citation>
    <scope>NUCLEOTIDE SEQUENCE [LARGE SCALE GENOMIC DNA]</scope>
    <source>
        <strain evidence="1 2">AFSSA_08CEB44bac</strain>
    </source>
</reference>